<dbReference type="InterPro" id="IPR016024">
    <property type="entry name" value="ARM-type_fold"/>
</dbReference>
<proteinExistence type="predicted"/>
<reference evidence="1" key="1">
    <citation type="submission" date="2022-10" db="EMBL/GenBank/DDBJ databases">
        <title>The complete genomes of actinobacterial strains from the NBC collection.</title>
        <authorList>
            <person name="Joergensen T.S."/>
            <person name="Alvarez Arevalo M."/>
            <person name="Sterndorff E.B."/>
            <person name="Faurdal D."/>
            <person name="Vuksanovic O."/>
            <person name="Mourched A.-S."/>
            <person name="Charusanti P."/>
            <person name="Shaw S."/>
            <person name="Blin K."/>
            <person name="Weber T."/>
        </authorList>
    </citation>
    <scope>NUCLEOTIDE SEQUENCE</scope>
    <source>
        <strain evidence="1">NBC_01393</strain>
    </source>
</reference>
<organism evidence="1">
    <name type="scientific">Streptomyces sp. NBC_01393</name>
    <dbReference type="NCBI Taxonomy" id="2903851"/>
    <lineage>
        <taxon>Bacteria</taxon>
        <taxon>Bacillati</taxon>
        <taxon>Actinomycetota</taxon>
        <taxon>Actinomycetes</taxon>
        <taxon>Kitasatosporales</taxon>
        <taxon>Streptomycetaceae</taxon>
        <taxon>Streptomyces</taxon>
    </lineage>
</organism>
<sequence>MTRGLVRKLLPRLGARADVRRVPAHLRDDRLPVRPTAQQLRDATAAVESRQGRDADELAALLLAADRDGDPRLVAGTGQLLLRAHPRVWLMLDVAARRVWWRAPRWSAVAVRRLSLGESSPLGLTLAAFHPDGHVREAAVARLAELHDTLAVPALTLRACDWVPQIRDRARPALEHRLAEPSTAMPVAALALALGERREGRWLADRIETVFREGPVELLTAALAVPDRRTRRAAHLTALAAGRLDLAQMLHAAEHDDDLPIRIRCAEAAVKTAVAAKTFDLVRPLLSSGTAVVRAEAVQLLAREGDIAPAVAALADRSPTVRAVAQAVLRRAGSEPVEHYRRLVMTAFPEPGAIAGLGETGTTDDAGLIPSWLDHPQPRGRAAAVRALRHLGAADPDTLSAMLTDPSGAVTRQVTIALRPWASRLDLARLRELLTANNPHHIRTAAYRLLHERDTWTRLLIDLELVADPSPWMRDLARSDIAAWLTREAATTYSAPQGGTADALTRHLYDAEDALGPDQVRLLRFHLGLKPPSTA</sequence>
<protein>
    <recommendedName>
        <fullName evidence="2">PBS lyase</fullName>
    </recommendedName>
</protein>
<dbReference type="AlphaFoldDB" id="A0AAU3IB33"/>
<dbReference type="Gene3D" id="1.25.10.10">
    <property type="entry name" value="Leucine-rich Repeat Variant"/>
    <property type="match status" value="1"/>
</dbReference>
<evidence type="ECO:0008006" key="2">
    <source>
        <dbReference type="Google" id="ProtNLM"/>
    </source>
</evidence>
<name>A0AAU3IB33_9ACTN</name>
<evidence type="ECO:0000313" key="1">
    <source>
        <dbReference type="EMBL" id="WTZ13649.1"/>
    </source>
</evidence>
<dbReference type="EMBL" id="CP109546">
    <property type="protein sequence ID" value="WTZ13649.1"/>
    <property type="molecule type" value="Genomic_DNA"/>
</dbReference>
<dbReference type="SUPFAM" id="SSF48371">
    <property type="entry name" value="ARM repeat"/>
    <property type="match status" value="1"/>
</dbReference>
<dbReference type="InterPro" id="IPR011989">
    <property type="entry name" value="ARM-like"/>
</dbReference>
<accession>A0AAU3IB33</accession>
<gene>
    <name evidence="1" type="ORF">OG699_40150</name>
</gene>